<dbReference type="AlphaFoldDB" id="A0AAW5SMJ2"/>
<reference evidence="2 4" key="1">
    <citation type="journal article" date="2016" name="Genome Announc.">
        <title>Draft Genome Sequences of Five Rapidly Growing Mycobacterium Species, M. thermoresistibile, M. fortuitum subsp. acetamidolyticum, M. canariasense, M. brisbanense, and M. novocastrense.</title>
        <authorList>
            <person name="Katahira K."/>
            <person name="Ogura Y."/>
            <person name="Gotoh Y."/>
            <person name="Hayashi T."/>
        </authorList>
    </citation>
    <scope>NUCLEOTIDE SEQUENCE [LARGE SCALE GENOMIC DNA]</scope>
    <source>
        <strain evidence="2 4">JCM18114</strain>
    </source>
</reference>
<protein>
    <submittedName>
        <fullName evidence="3">Uncharacterized protein</fullName>
    </submittedName>
</protein>
<dbReference type="EMBL" id="JACKTI010000038">
    <property type="protein sequence ID" value="MCV7024414.1"/>
    <property type="molecule type" value="Genomic_DNA"/>
</dbReference>
<feature type="region of interest" description="Disordered" evidence="1">
    <location>
        <begin position="47"/>
        <end position="68"/>
    </location>
</feature>
<evidence type="ECO:0000313" key="5">
    <source>
        <dbReference type="Proteomes" id="UP001207528"/>
    </source>
</evidence>
<evidence type="ECO:0000313" key="3">
    <source>
        <dbReference type="EMBL" id="MCV7024414.1"/>
    </source>
</evidence>
<name>A0AAW5SMJ2_MYCNV</name>
<dbReference type="EMBL" id="BCTA01000105">
    <property type="protein sequence ID" value="GAT12928.1"/>
    <property type="molecule type" value="Genomic_DNA"/>
</dbReference>
<proteinExistence type="predicted"/>
<dbReference type="RefSeq" id="WP_067396912.1">
    <property type="nucleotide sequence ID" value="NZ_BCTA01000105.1"/>
</dbReference>
<evidence type="ECO:0000313" key="4">
    <source>
        <dbReference type="Proteomes" id="UP000069773"/>
    </source>
</evidence>
<sequence length="223" mass="22163">MFGAGFPAGPGFGGPGFGGFGGPGFGGFGGPECGGSAGFGGPGGPGFGGPGFGGFGGPGGPGFGGPGFGPGSGWGFKRAAFGTAVVLLEGPANAAQIVDRVSQATEGAFSPPADIAELAIGLLAARGLVSVDDGVATLTELGRNLLAWRGVTSETAAVFFKRAAQFVDVFKIRKELFEVAGLARSIVWSGTDEQKAELAEARTKILDAVTEAKKDLHRVLAED</sequence>
<gene>
    <name evidence="3" type="ORF">H7I77_13840</name>
    <name evidence="2" type="ORF">RMCN_6061</name>
</gene>
<dbReference type="Proteomes" id="UP001207528">
    <property type="component" value="Unassembled WGS sequence"/>
</dbReference>
<evidence type="ECO:0000313" key="2">
    <source>
        <dbReference type="EMBL" id="GAT12928.1"/>
    </source>
</evidence>
<evidence type="ECO:0000256" key="1">
    <source>
        <dbReference type="SAM" id="MobiDB-lite"/>
    </source>
</evidence>
<comment type="caution">
    <text evidence="3">The sequence shown here is derived from an EMBL/GenBank/DDBJ whole genome shotgun (WGS) entry which is preliminary data.</text>
</comment>
<reference evidence="3" key="3">
    <citation type="journal article" date="2022" name="BMC Genomics">
        <title>Comparative genome analysis of mycobacteria focusing on tRNA and non-coding RNA.</title>
        <authorList>
            <person name="Behra P.R.K."/>
            <person name="Pettersson B.M.F."/>
            <person name="Ramesh M."/>
            <person name="Das S."/>
            <person name="Dasgupta S."/>
            <person name="Kirsebom L.A."/>
        </authorList>
    </citation>
    <scope>NUCLEOTIDE SEQUENCE</scope>
    <source>
        <strain evidence="3">DSM 44203</strain>
    </source>
</reference>
<accession>A0AAW5SMJ2</accession>
<dbReference type="Proteomes" id="UP000069773">
    <property type="component" value="Unassembled WGS sequence"/>
</dbReference>
<keyword evidence="4" id="KW-1185">Reference proteome</keyword>
<organism evidence="3 5">
    <name type="scientific">Mycolicibacterium novocastrense</name>
    <name type="common">Mycobacterium novocastrense</name>
    <dbReference type="NCBI Taxonomy" id="59813"/>
    <lineage>
        <taxon>Bacteria</taxon>
        <taxon>Bacillati</taxon>
        <taxon>Actinomycetota</taxon>
        <taxon>Actinomycetes</taxon>
        <taxon>Mycobacteriales</taxon>
        <taxon>Mycobacteriaceae</taxon>
        <taxon>Mycolicibacterium</taxon>
    </lineage>
</organism>
<reference evidence="3" key="2">
    <citation type="submission" date="2020-07" db="EMBL/GenBank/DDBJ databases">
        <authorList>
            <person name="Pettersson B.M.F."/>
            <person name="Behra P.R.K."/>
            <person name="Ramesh M."/>
            <person name="Das S."/>
            <person name="Dasgupta S."/>
            <person name="Kirsebom L.A."/>
        </authorList>
    </citation>
    <scope>NUCLEOTIDE SEQUENCE</scope>
    <source>
        <strain evidence="3">DSM 44203</strain>
    </source>
</reference>